<reference evidence="2" key="1">
    <citation type="submission" date="2020-12" db="EMBL/GenBank/DDBJ databases">
        <title>Antrihabitans popcorni sp. nov. and Antrihabitans auranticaus sp. nov., isolated from a larva cave.</title>
        <authorList>
            <person name="Lee S.D."/>
            <person name="Kim I.S."/>
        </authorList>
    </citation>
    <scope>NUCLEOTIDE SEQUENCE</scope>
    <source>
        <strain evidence="2">YC3-6</strain>
    </source>
</reference>
<dbReference type="Gene3D" id="3.90.550.10">
    <property type="entry name" value="Spore Coat Polysaccharide Biosynthesis Protein SpsA, Chain A"/>
    <property type="match status" value="1"/>
</dbReference>
<evidence type="ECO:0000313" key="3">
    <source>
        <dbReference type="Proteomes" id="UP000655868"/>
    </source>
</evidence>
<dbReference type="CDD" id="cd00761">
    <property type="entry name" value="Glyco_tranf_GTA_type"/>
    <property type="match status" value="1"/>
</dbReference>
<dbReference type="Proteomes" id="UP000655868">
    <property type="component" value="Unassembled WGS sequence"/>
</dbReference>
<dbReference type="EMBL" id="JAEMNV010000008">
    <property type="protein sequence ID" value="MBJ8341743.1"/>
    <property type="molecule type" value="Genomic_DNA"/>
</dbReference>
<dbReference type="Pfam" id="PF00535">
    <property type="entry name" value="Glycos_transf_2"/>
    <property type="match status" value="1"/>
</dbReference>
<evidence type="ECO:0000313" key="2">
    <source>
        <dbReference type="EMBL" id="MBJ8341743.1"/>
    </source>
</evidence>
<sequence>MRVARLGTVLAVAGATVAVYNRCTVGQLCSGRTTSEPVTVCVPARNEAQRLPELIGDLRAQTGVAALRVLILDDNSTDDTYAAAVAAIDGDTRFALHHSEADPAPGWTGKSAACSTLADLAESSQGADAGTIVFLDADVRLEPGALAAAVDESKRSGVALLTAWPRQDALTPTERLIQPLLCWSWASTLPIVPSQRSLRPSMAVACGQFLVFDAASYRAVGGHSAVAASVTEDLDLARAIRRAGMRTSVVGAGSLARCRMYRTSDDLEQGYERWLWTAYGSVAGSAGVGVYAVLAYLIPPLAAVVGSERRWGLIGYAAAVAGRVAARSTESGGTPTTTLPDALLHPVSVLLYLRLTWRSHRSRRRGTLAWKGRALNVGDSET</sequence>
<dbReference type="AlphaFoldDB" id="A0A934NUC3"/>
<keyword evidence="3" id="KW-1185">Reference proteome</keyword>
<accession>A0A934NUC3</accession>
<gene>
    <name evidence="2" type="ORF">JGU71_22925</name>
</gene>
<dbReference type="PANTHER" id="PTHR43646:SF3">
    <property type="entry name" value="SLR1566 PROTEIN"/>
    <property type="match status" value="1"/>
</dbReference>
<dbReference type="SUPFAM" id="SSF53448">
    <property type="entry name" value="Nucleotide-diphospho-sugar transferases"/>
    <property type="match status" value="1"/>
</dbReference>
<evidence type="ECO:0000259" key="1">
    <source>
        <dbReference type="Pfam" id="PF00535"/>
    </source>
</evidence>
<name>A0A934NUC3_9NOCA</name>
<dbReference type="InterPro" id="IPR001173">
    <property type="entry name" value="Glyco_trans_2-like"/>
</dbReference>
<feature type="domain" description="Glycosyltransferase 2-like" evidence="1">
    <location>
        <begin position="39"/>
        <end position="218"/>
    </location>
</feature>
<proteinExistence type="predicted"/>
<protein>
    <submittedName>
        <fullName evidence="2">Glycosyltransferase</fullName>
    </submittedName>
</protein>
<dbReference type="RefSeq" id="WP_199706815.1">
    <property type="nucleotide sequence ID" value="NZ_JAEMNV010000008.1"/>
</dbReference>
<dbReference type="InterPro" id="IPR029044">
    <property type="entry name" value="Nucleotide-diphossugar_trans"/>
</dbReference>
<organism evidence="2 3">
    <name type="scientific">Antrihabitans stalagmiti</name>
    <dbReference type="NCBI Taxonomy" id="2799499"/>
    <lineage>
        <taxon>Bacteria</taxon>
        <taxon>Bacillati</taxon>
        <taxon>Actinomycetota</taxon>
        <taxon>Actinomycetes</taxon>
        <taxon>Mycobacteriales</taxon>
        <taxon>Nocardiaceae</taxon>
        <taxon>Antrihabitans</taxon>
    </lineage>
</organism>
<dbReference type="PANTHER" id="PTHR43646">
    <property type="entry name" value="GLYCOSYLTRANSFERASE"/>
    <property type="match status" value="1"/>
</dbReference>
<comment type="caution">
    <text evidence="2">The sequence shown here is derived from an EMBL/GenBank/DDBJ whole genome shotgun (WGS) entry which is preliminary data.</text>
</comment>